<evidence type="ECO:0000256" key="1">
    <source>
        <dbReference type="ARBA" id="ARBA00004141"/>
    </source>
</evidence>
<comment type="catalytic activity">
    <reaction evidence="15">
        <text>[GlcNAc-(1-&gt;4)-Mur2Ac(oyl-L-Ala-gamma-D-Glu-L-Lys-D-Ala-D-Ala)](n)-di-trans,octa-cis-undecaprenyl diphosphate + beta-D-GlcNAc-(1-&gt;4)-Mur2Ac(oyl-L-Ala-gamma-D-Glu-L-Lys-D-Ala-D-Ala)-di-trans,octa-cis-undecaprenyl diphosphate = [GlcNAc-(1-&gt;4)-Mur2Ac(oyl-L-Ala-gamma-D-Glu-L-Lys-D-Ala-D-Ala)](n+1)-di-trans,octa-cis-undecaprenyl diphosphate + di-trans,octa-cis-undecaprenyl diphosphate + H(+)</text>
        <dbReference type="Rhea" id="RHEA:23708"/>
        <dbReference type="Rhea" id="RHEA-COMP:9602"/>
        <dbReference type="Rhea" id="RHEA-COMP:9603"/>
        <dbReference type="ChEBI" id="CHEBI:15378"/>
        <dbReference type="ChEBI" id="CHEBI:58405"/>
        <dbReference type="ChEBI" id="CHEBI:60033"/>
        <dbReference type="ChEBI" id="CHEBI:78435"/>
        <dbReference type="EC" id="2.4.99.28"/>
    </reaction>
</comment>
<feature type="transmembrane region" description="Helical" evidence="16">
    <location>
        <begin position="275"/>
        <end position="295"/>
    </location>
</feature>
<evidence type="ECO:0000256" key="7">
    <source>
        <dbReference type="ARBA" id="ARBA00022989"/>
    </source>
</evidence>
<feature type="transmembrane region" description="Helical" evidence="16">
    <location>
        <begin position="12"/>
        <end position="36"/>
    </location>
</feature>
<evidence type="ECO:0000256" key="3">
    <source>
        <dbReference type="ARBA" id="ARBA00022679"/>
    </source>
</evidence>
<comment type="caution">
    <text evidence="17">The sequence shown here is derived from an EMBL/GenBank/DDBJ whole genome shotgun (WGS) entry which is preliminary data.</text>
</comment>
<dbReference type="EMBL" id="MHRM01000014">
    <property type="protein sequence ID" value="OHA23969.1"/>
    <property type="molecule type" value="Genomic_DNA"/>
</dbReference>
<dbReference type="STRING" id="1802308.A3D50_02050"/>
<protein>
    <recommendedName>
        <fullName evidence="12">Probable peptidoglycan glycosyltransferase FtsW</fullName>
        <ecNumber evidence="14">2.4.99.28</ecNumber>
    </recommendedName>
    <alternativeName>
        <fullName evidence="13">Cell division protein FtsW</fullName>
    </alternativeName>
    <alternativeName>
        <fullName evidence="10">Cell wall polymerase</fullName>
    </alternativeName>
    <alternativeName>
        <fullName evidence="9">Peptidoglycan polymerase</fullName>
    </alternativeName>
</protein>
<evidence type="ECO:0000256" key="10">
    <source>
        <dbReference type="ARBA" id="ARBA00033270"/>
    </source>
</evidence>
<organism evidence="17 18">
    <name type="scientific">Candidatus Taylorbacteria bacterium RIFCSPHIGHO2_02_FULL_44_12</name>
    <dbReference type="NCBI Taxonomy" id="1802308"/>
    <lineage>
        <taxon>Bacteria</taxon>
        <taxon>Candidatus Tayloriibacteriota</taxon>
    </lineage>
</organism>
<gene>
    <name evidence="17" type="ORF">A3D50_02050</name>
</gene>
<comment type="similarity">
    <text evidence="11">Belongs to the SEDS family. FtsW subfamily.</text>
</comment>
<dbReference type="Proteomes" id="UP000178413">
    <property type="component" value="Unassembled WGS sequence"/>
</dbReference>
<keyword evidence="7 16" id="KW-1133">Transmembrane helix</keyword>
<evidence type="ECO:0000256" key="12">
    <source>
        <dbReference type="ARBA" id="ARBA00041185"/>
    </source>
</evidence>
<feature type="transmembrane region" description="Helical" evidence="16">
    <location>
        <begin position="307"/>
        <end position="332"/>
    </location>
</feature>
<sequence length="375" mass="40540">MNNNHQNKKIDRFFLFMTFALAVSGFIIFLSASLGLLLKDSNGFEYTAIKQTISLGLGIIIFFVFSQIPYLVLKKHAFFIFIGAIAINILLFIPSLALNHGGATRWIDLGFVTFQPSEFLKIAFVLYMAAWIFYAKDRIGTFKYGLFPYLVIMAVLTAILLQQSDTDTLAIIGLTGILMLAIAGASIRHMVVAGLLMIGLIIGVIVFRPYALERVRTFFDHSADSQGSGYQINQSLIAIGSGQLTGRGFGQSIQKFGYLPQPTDDSIFAVAAEEFGFIGSVIVILLYLLFAISAFRIGARSKDIFGGLTASGIAILIISESFLNMAAMLGLIPLSGLPLLFVSHGGTALIITLAAAGIVANISKYGGSERSLVKS</sequence>
<dbReference type="AlphaFoldDB" id="A0A1G2ML89"/>
<dbReference type="GO" id="GO:0005886">
    <property type="term" value="C:plasma membrane"/>
    <property type="evidence" value="ECO:0007669"/>
    <property type="project" value="TreeGrafter"/>
</dbReference>
<keyword evidence="5" id="KW-0133">Cell shape</keyword>
<evidence type="ECO:0000256" key="16">
    <source>
        <dbReference type="SAM" id="Phobius"/>
    </source>
</evidence>
<evidence type="ECO:0000256" key="4">
    <source>
        <dbReference type="ARBA" id="ARBA00022692"/>
    </source>
</evidence>
<dbReference type="GO" id="GO:0008955">
    <property type="term" value="F:peptidoglycan glycosyltransferase activity"/>
    <property type="evidence" value="ECO:0007669"/>
    <property type="project" value="UniProtKB-EC"/>
</dbReference>
<feature type="transmembrane region" description="Helical" evidence="16">
    <location>
        <begin position="168"/>
        <end position="185"/>
    </location>
</feature>
<evidence type="ECO:0000256" key="9">
    <source>
        <dbReference type="ARBA" id="ARBA00032370"/>
    </source>
</evidence>
<evidence type="ECO:0000313" key="18">
    <source>
        <dbReference type="Proteomes" id="UP000178413"/>
    </source>
</evidence>
<keyword evidence="8 16" id="KW-0472">Membrane</keyword>
<feature type="transmembrane region" description="Helical" evidence="16">
    <location>
        <begin position="118"/>
        <end position="134"/>
    </location>
</feature>
<proteinExistence type="inferred from homology"/>
<keyword evidence="6" id="KW-0573">Peptidoglycan synthesis</keyword>
<evidence type="ECO:0000313" key="17">
    <source>
        <dbReference type="EMBL" id="OHA23969.1"/>
    </source>
</evidence>
<dbReference type="PANTHER" id="PTHR30474:SF2">
    <property type="entry name" value="PEPTIDOGLYCAN GLYCOSYLTRANSFERASE FTSW-RELATED"/>
    <property type="match status" value="1"/>
</dbReference>
<dbReference type="Pfam" id="PF01098">
    <property type="entry name" value="FTSW_RODA_SPOVE"/>
    <property type="match status" value="1"/>
</dbReference>
<evidence type="ECO:0000256" key="15">
    <source>
        <dbReference type="ARBA" id="ARBA00049902"/>
    </source>
</evidence>
<dbReference type="EC" id="2.4.99.28" evidence="14"/>
<feature type="transmembrane region" description="Helical" evidence="16">
    <location>
        <begin position="338"/>
        <end position="362"/>
    </location>
</feature>
<keyword evidence="2" id="KW-0328">Glycosyltransferase</keyword>
<evidence type="ECO:0000256" key="14">
    <source>
        <dbReference type="ARBA" id="ARBA00044770"/>
    </source>
</evidence>
<feature type="transmembrane region" description="Helical" evidence="16">
    <location>
        <begin position="146"/>
        <end position="162"/>
    </location>
</feature>
<reference evidence="17 18" key="1">
    <citation type="journal article" date="2016" name="Nat. Commun.">
        <title>Thousands of microbial genomes shed light on interconnected biogeochemical processes in an aquifer system.</title>
        <authorList>
            <person name="Anantharaman K."/>
            <person name="Brown C.T."/>
            <person name="Hug L.A."/>
            <person name="Sharon I."/>
            <person name="Castelle C.J."/>
            <person name="Probst A.J."/>
            <person name="Thomas B.C."/>
            <person name="Singh A."/>
            <person name="Wilkins M.J."/>
            <person name="Karaoz U."/>
            <person name="Brodie E.L."/>
            <person name="Williams K.H."/>
            <person name="Hubbard S.S."/>
            <person name="Banfield J.F."/>
        </authorList>
    </citation>
    <scope>NUCLEOTIDE SEQUENCE [LARGE SCALE GENOMIC DNA]</scope>
</reference>
<dbReference type="GO" id="GO:0008360">
    <property type="term" value="P:regulation of cell shape"/>
    <property type="evidence" value="ECO:0007669"/>
    <property type="project" value="UniProtKB-KW"/>
</dbReference>
<evidence type="ECO:0000256" key="6">
    <source>
        <dbReference type="ARBA" id="ARBA00022984"/>
    </source>
</evidence>
<dbReference type="GO" id="GO:0015648">
    <property type="term" value="F:lipid-linked peptidoglycan transporter activity"/>
    <property type="evidence" value="ECO:0007669"/>
    <property type="project" value="TreeGrafter"/>
</dbReference>
<dbReference type="GO" id="GO:0032153">
    <property type="term" value="C:cell division site"/>
    <property type="evidence" value="ECO:0007669"/>
    <property type="project" value="TreeGrafter"/>
</dbReference>
<feature type="transmembrane region" description="Helical" evidence="16">
    <location>
        <begin position="77"/>
        <end position="98"/>
    </location>
</feature>
<dbReference type="GO" id="GO:0051301">
    <property type="term" value="P:cell division"/>
    <property type="evidence" value="ECO:0007669"/>
    <property type="project" value="InterPro"/>
</dbReference>
<dbReference type="InterPro" id="IPR001182">
    <property type="entry name" value="FtsW/RodA"/>
</dbReference>
<dbReference type="PANTHER" id="PTHR30474">
    <property type="entry name" value="CELL CYCLE PROTEIN"/>
    <property type="match status" value="1"/>
</dbReference>
<dbReference type="GO" id="GO:0009252">
    <property type="term" value="P:peptidoglycan biosynthetic process"/>
    <property type="evidence" value="ECO:0007669"/>
    <property type="project" value="UniProtKB-KW"/>
</dbReference>
<comment type="subcellular location">
    <subcellularLocation>
        <location evidence="1">Membrane</location>
        <topology evidence="1">Multi-pass membrane protein</topology>
    </subcellularLocation>
</comment>
<name>A0A1G2ML89_9BACT</name>
<keyword evidence="3" id="KW-0808">Transferase</keyword>
<evidence type="ECO:0000256" key="8">
    <source>
        <dbReference type="ARBA" id="ARBA00023136"/>
    </source>
</evidence>
<evidence type="ECO:0000256" key="11">
    <source>
        <dbReference type="ARBA" id="ARBA00038053"/>
    </source>
</evidence>
<keyword evidence="4 16" id="KW-0812">Transmembrane</keyword>
<evidence type="ECO:0000256" key="2">
    <source>
        <dbReference type="ARBA" id="ARBA00022676"/>
    </source>
</evidence>
<evidence type="ECO:0000256" key="13">
    <source>
        <dbReference type="ARBA" id="ARBA00041418"/>
    </source>
</evidence>
<feature type="transmembrane region" description="Helical" evidence="16">
    <location>
        <begin position="48"/>
        <end position="65"/>
    </location>
</feature>
<accession>A0A1G2ML89</accession>
<feature type="transmembrane region" description="Helical" evidence="16">
    <location>
        <begin position="192"/>
        <end position="211"/>
    </location>
</feature>
<evidence type="ECO:0000256" key="5">
    <source>
        <dbReference type="ARBA" id="ARBA00022960"/>
    </source>
</evidence>